<dbReference type="Proteomes" id="UP001597114">
    <property type="component" value="Unassembled WGS sequence"/>
</dbReference>
<dbReference type="RefSeq" id="WP_379659022.1">
    <property type="nucleotide sequence ID" value="NZ_JBHUCO010000012.1"/>
</dbReference>
<dbReference type="PROSITE" id="PS00623">
    <property type="entry name" value="GMC_OXRED_1"/>
    <property type="match status" value="1"/>
</dbReference>
<sequence>MTAARTSVHEFVVVGAGSAGCVIAARLSEDKNVRVLLLEAGDPGPLDRAAAPPEWLSLLGSSMDWCTPTVELEATGAPMPWPRGRGLGGSSAVNGMVFTRGHSSSYDAWVESGAKGWGFLDLLPYFMRTENTPGRDSGLRGRGGPLTVAPANEPHPVTQALLDGAVQHGLPKVEDVNNGVSEGVGHADLNIVNGVRQSAADAYLAPVLHRTNLDVVTRATARRLLVERGRCTGVEYTIGSEVFRAVCTQEVVLTAGVVGSPQLLLLSGIGPLTHLREAGIAVTLDLPGVGSNLHDHPISTVVYRAAQPMVPGRSNHAEAIGLVRSGPAADVPDLQLLFVSIPHYAPVLVGPNNGYSIAFSAMRPHSRGTVRLNCADPTGIPLVDPAYLTDERDLDVMIAGLQLARDIGRAPALDPWRGEEVLPGPAVRDERGMRGYLRTNLLPYFHGVGTCRIGTDDGAVVAPDLKVHGIDGLRVADASVMPSIVSANTNATVYAIAERAADLISGRGPTGVPGAAVDELGRSGCLDAYDRSTR</sequence>
<evidence type="ECO:0000313" key="7">
    <source>
        <dbReference type="EMBL" id="MFD1518388.1"/>
    </source>
</evidence>
<evidence type="ECO:0000256" key="5">
    <source>
        <dbReference type="RuleBase" id="RU003968"/>
    </source>
</evidence>
<dbReference type="InterPro" id="IPR007867">
    <property type="entry name" value="GMC_OxRtase_C"/>
</dbReference>
<evidence type="ECO:0000259" key="6">
    <source>
        <dbReference type="PROSITE" id="PS00623"/>
    </source>
</evidence>
<dbReference type="EMBL" id="JBHUCO010000012">
    <property type="protein sequence ID" value="MFD1518388.1"/>
    <property type="molecule type" value="Genomic_DNA"/>
</dbReference>
<dbReference type="PANTHER" id="PTHR11552">
    <property type="entry name" value="GLUCOSE-METHANOL-CHOLINE GMC OXIDOREDUCTASE"/>
    <property type="match status" value="1"/>
</dbReference>
<proteinExistence type="inferred from homology"/>
<feature type="domain" description="Glucose-methanol-choline oxidoreductase N-terminal" evidence="6">
    <location>
        <begin position="84"/>
        <end position="107"/>
    </location>
</feature>
<dbReference type="InterPro" id="IPR036188">
    <property type="entry name" value="FAD/NAD-bd_sf"/>
</dbReference>
<keyword evidence="4 5" id="KW-0274">FAD</keyword>
<comment type="caution">
    <text evidence="7">The sequence shown here is derived from an EMBL/GenBank/DDBJ whole genome shotgun (WGS) entry which is preliminary data.</text>
</comment>
<dbReference type="Gene3D" id="3.50.50.60">
    <property type="entry name" value="FAD/NAD(P)-binding domain"/>
    <property type="match status" value="1"/>
</dbReference>
<evidence type="ECO:0000256" key="2">
    <source>
        <dbReference type="ARBA" id="ARBA00010790"/>
    </source>
</evidence>
<evidence type="ECO:0000256" key="3">
    <source>
        <dbReference type="ARBA" id="ARBA00022630"/>
    </source>
</evidence>
<keyword evidence="3 5" id="KW-0285">Flavoprotein</keyword>
<dbReference type="PIRSF" id="PIRSF000137">
    <property type="entry name" value="Alcohol_oxidase"/>
    <property type="match status" value="1"/>
</dbReference>
<dbReference type="InterPro" id="IPR000172">
    <property type="entry name" value="GMC_OxRdtase_N"/>
</dbReference>
<dbReference type="Gene3D" id="3.30.560.10">
    <property type="entry name" value="Glucose Oxidase, domain 3"/>
    <property type="match status" value="1"/>
</dbReference>
<dbReference type="Pfam" id="PF05199">
    <property type="entry name" value="GMC_oxred_C"/>
    <property type="match status" value="1"/>
</dbReference>
<comment type="cofactor">
    <cofactor evidence="1">
        <name>FAD</name>
        <dbReference type="ChEBI" id="CHEBI:57692"/>
    </cofactor>
</comment>
<name>A0ABW4EU45_9PSEU</name>
<accession>A0ABW4EU45</accession>
<evidence type="ECO:0000313" key="8">
    <source>
        <dbReference type="Proteomes" id="UP001597114"/>
    </source>
</evidence>
<gene>
    <name evidence="7" type="ORF">ACFSJD_12870</name>
</gene>
<dbReference type="SUPFAM" id="SSF54373">
    <property type="entry name" value="FAD-linked reductases, C-terminal domain"/>
    <property type="match status" value="1"/>
</dbReference>
<dbReference type="InterPro" id="IPR012132">
    <property type="entry name" value="GMC_OxRdtase"/>
</dbReference>
<comment type="similarity">
    <text evidence="2 5">Belongs to the GMC oxidoreductase family.</text>
</comment>
<dbReference type="PROSITE" id="PS51257">
    <property type="entry name" value="PROKAR_LIPOPROTEIN"/>
    <property type="match status" value="1"/>
</dbReference>
<organism evidence="7 8">
    <name type="scientific">Pseudonocardia yunnanensis</name>
    <dbReference type="NCBI Taxonomy" id="58107"/>
    <lineage>
        <taxon>Bacteria</taxon>
        <taxon>Bacillati</taxon>
        <taxon>Actinomycetota</taxon>
        <taxon>Actinomycetes</taxon>
        <taxon>Pseudonocardiales</taxon>
        <taxon>Pseudonocardiaceae</taxon>
        <taxon>Pseudonocardia</taxon>
    </lineage>
</organism>
<dbReference type="PANTHER" id="PTHR11552:SF147">
    <property type="entry name" value="CHOLINE DEHYDROGENASE, MITOCHONDRIAL"/>
    <property type="match status" value="1"/>
</dbReference>
<keyword evidence="8" id="KW-1185">Reference proteome</keyword>
<evidence type="ECO:0000256" key="1">
    <source>
        <dbReference type="ARBA" id="ARBA00001974"/>
    </source>
</evidence>
<evidence type="ECO:0000256" key="4">
    <source>
        <dbReference type="ARBA" id="ARBA00022827"/>
    </source>
</evidence>
<dbReference type="SUPFAM" id="SSF51905">
    <property type="entry name" value="FAD/NAD(P)-binding domain"/>
    <property type="match status" value="1"/>
</dbReference>
<protein>
    <submittedName>
        <fullName evidence="7">GMC family oxidoreductase</fullName>
    </submittedName>
</protein>
<reference evidence="8" key="1">
    <citation type="journal article" date="2019" name="Int. J. Syst. Evol. Microbiol.">
        <title>The Global Catalogue of Microorganisms (GCM) 10K type strain sequencing project: providing services to taxonomists for standard genome sequencing and annotation.</title>
        <authorList>
            <consortium name="The Broad Institute Genomics Platform"/>
            <consortium name="The Broad Institute Genome Sequencing Center for Infectious Disease"/>
            <person name="Wu L."/>
            <person name="Ma J."/>
        </authorList>
    </citation>
    <scope>NUCLEOTIDE SEQUENCE [LARGE SCALE GENOMIC DNA]</scope>
    <source>
        <strain evidence="8">CCM 7043</strain>
    </source>
</reference>
<dbReference type="Pfam" id="PF00732">
    <property type="entry name" value="GMC_oxred_N"/>
    <property type="match status" value="1"/>
</dbReference>